<name>A0A0E3ZC96_9FUSO</name>
<dbReference type="InterPro" id="IPR006139">
    <property type="entry name" value="D-isomer_2_OHA_DH_cat_dom"/>
</dbReference>
<evidence type="ECO:0000256" key="1">
    <source>
        <dbReference type="ARBA" id="ARBA00005854"/>
    </source>
</evidence>
<dbReference type="KEGG" id="sns:VC03_05965"/>
<sequence length="331" mass="36858">MKVLCYGVRDVEKPFFEKLNEKFGFDLTLVPEYLNSVETAQLSKNHEAVILRGNCFATKEVLDIYKENGVKYVLTRTVGVNHIDNAYAKSIGLKTAFVPFYSPNAIAELAITHALMLLRNMALTTSMTSKKDFRCVSQMFSREIRNCTVGVIGLGKIGFTAAKLFKGLGATVLGYDLYKKENVEDILTQVDLDYLVKNSDIISLHIPFIKENGQLVTKEFLDKMKDHAILINTGRGEVVDTKALIQALKSGHLAGAGLDTVEKESGIFFKDFSNGSIGNEEFEQLVALYPRVTLSPHIGSFTDEAVKNMIETSFENLHEYISTGDCKNKIK</sequence>
<dbReference type="CDD" id="cd12184">
    <property type="entry name" value="HGDH_like"/>
    <property type="match status" value="1"/>
</dbReference>
<dbReference type="Gene3D" id="3.40.50.720">
    <property type="entry name" value="NAD(P)-binding Rossmann-like Domain"/>
    <property type="match status" value="2"/>
</dbReference>
<feature type="domain" description="D-isomer specific 2-hydroxyacid dehydrogenase NAD-binding" evidence="5">
    <location>
        <begin position="112"/>
        <end position="299"/>
    </location>
</feature>
<dbReference type="PANTHER" id="PTHR43026:SF1">
    <property type="entry name" value="2-HYDROXYACID DEHYDROGENASE HOMOLOG 1-RELATED"/>
    <property type="match status" value="1"/>
</dbReference>
<dbReference type="InterPro" id="IPR036291">
    <property type="entry name" value="NAD(P)-bd_dom_sf"/>
</dbReference>
<protein>
    <submittedName>
        <fullName evidence="6">Lactate dehydrogenase</fullName>
    </submittedName>
</protein>
<dbReference type="SUPFAM" id="SSF51735">
    <property type="entry name" value="NAD(P)-binding Rossmann-fold domains"/>
    <property type="match status" value="1"/>
</dbReference>
<evidence type="ECO:0000256" key="2">
    <source>
        <dbReference type="ARBA" id="ARBA00023027"/>
    </source>
</evidence>
<dbReference type="InterPro" id="IPR006140">
    <property type="entry name" value="D-isomer_DH_NAD-bd"/>
</dbReference>
<evidence type="ECO:0000256" key="3">
    <source>
        <dbReference type="RuleBase" id="RU003719"/>
    </source>
</evidence>
<dbReference type="PATRIC" id="fig|1069640.6.peg.1184"/>
<dbReference type="InterPro" id="IPR029752">
    <property type="entry name" value="D-isomer_DH_CS1"/>
</dbReference>
<keyword evidence="3" id="KW-0560">Oxidoreductase</keyword>
<organism evidence="6 7">
    <name type="scientific">Sneathia vaginalis</name>
    <dbReference type="NCBI Taxonomy" id="187101"/>
    <lineage>
        <taxon>Bacteria</taxon>
        <taxon>Fusobacteriati</taxon>
        <taxon>Fusobacteriota</taxon>
        <taxon>Fusobacteriia</taxon>
        <taxon>Fusobacteriales</taxon>
        <taxon>Leptotrichiaceae</taxon>
        <taxon>Sneathia</taxon>
    </lineage>
</organism>
<proteinExistence type="inferred from homology"/>
<dbReference type="OrthoDB" id="9805416at2"/>
<evidence type="ECO:0000313" key="6">
    <source>
        <dbReference type="EMBL" id="AKC96015.1"/>
    </source>
</evidence>
<dbReference type="GO" id="GO:0051287">
    <property type="term" value="F:NAD binding"/>
    <property type="evidence" value="ECO:0007669"/>
    <property type="project" value="InterPro"/>
</dbReference>
<dbReference type="GO" id="GO:0008720">
    <property type="term" value="F:D-lactate dehydrogenase (NAD+) activity"/>
    <property type="evidence" value="ECO:0007669"/>
    <property type="project" value="TreeGrafter"/>
</dbReference>
<dbReference type="STRING" id="187101.VC03_05965"/>
<keyword evidence="7" id="KW-1185">Reference proteome</keyword>
<dbReference type="Pfam" id="PF02826">
    <property type="entry name" value="2-Hacid_dh_C"/>
    <property type="match status" value="1"/>
</dbReference>
<accession>A0A0E3ZC96</accession>
<dbReference type="InterPro" id="IPR058205">
    <property type="entry name" value="D-LDH-like"/>
</dbReference>
<dbReference type="EMBL" id="CP011280">
    <property type="protein sequence ID" value="AKC96015.1"/>
    <property type="molecule type" value="Genomic_DNA"/>
</dbReference>
<dbReference type="AlphaFoldDB" id="A0A0E3ZC96"/>
<gene>
    <name evidence="6" type="ORF">VC03_05965</name>
</gene>
<dbReference type="Pfam" id="PF00389">
    <property type="entry name" value="2-Hacid_dh"/>
    <property type="match status" value="1"/>
</dbReference>
<dbReference type="RefSeq" id="WP_046329119.1">
    <property type="nucleotide sequence ID" value="NZ_CAUPIC010000005.1"/>
</dbReference>
<dbReference type="HOGENOM" id="CLU_019796_1_1_0"/>
<evidence type="ECO:0000259" key="4">
    <source>
        <dbReference type="Pfam" id="PF00389"/>
    </source>
</evidence>
<dbReference type="PROSITE" id="PS00065">
    <property type="entry name" value="D_2_HYDROXYACID_DH_1"/>
    <property type="match status" value="1"/>
</dbReference>
<comment type="similarity">
    <text evidence="1 3">Belongs to the D-isomer specific 2-hydroxyacid dehydrogenase family.</text>
</comment>
<evidence type="ECO:0000313" key="7">
    <source>
        <dbReference type="Proteomes" id="UP000033103"/>
    </source>
</evidence>
<evidence type="ECO:0000259" key="5">
    <source>
        <dbReference type="Pfam" id="PF02826"/>
    </source>
</evidence>
<reference evidence="6 7" key="1">
    <citation type="journal article" date="2012" name="BMC Genomics">
        <title>Genomic sequence analysis and characterization of Sneathia amnii sp. nov.</title>
        <authorList>
            <consortium name="Vaginal Microbiome Consortium (additional members)"/>
            <person name="Harwich M.D.Jr."/>
            <person name="Serrano M.G."/>
            <person name="Fettweis J.M."/>
            <person name="Alves J.M."/>
            <person name="Reimers M.A."/>
            <person name="Buck G.A."/>
            <person name="Jefferson K.K."/>
        </authorList>
    </citation>
    <scope>NUCLEOTIDE SEQUENCE [LARGE SCALE GENOMIC DNA]</scope>
    <source>
        <strain evidence="6 7">SN35</strain>
    </source>
</reference>
<dbReference type="Proteomes" id="UP000033103">
    <property type="component" value="Chromosome"/>
</dbReference>
<feature type="domain" description="D-isomer specific 2-hydroxyacid dehydrogenase catalytic" evidence="4">
    <location>
        <begin position="8"/>
        <end position="330"/>
    </location>
</feature>
<keyword evidence="2" id="KW-0520">NAD</keyword>
<dbReference type="PANTHER" id="PTHR43026">
    <property type="entry name" value="2-HYDROXYACID DEHYDROGENASE HOMOLOG 1-RELATED"/>
    <property type="match status" value="1"/>
</dbReference>
<dbReference type="SUPFAM" id="SSF52283">
    <property type="entry name" value="Formate/glycerate dehydrogenase catalytic domain-like"/>
    <property type="match status" value="1"/>
</dbReference>